<dbReference type="PIRSF" id="PIRSF002741">
    <property type="entry name" value="MppA"/>
    <property type="match status" value="1"/>
</dbReference>
<evidence type="ECO:0000256" key="4">
    <source>
        <dbReference type="ARBA" id="ARBA00022729"/>
    </source>
</evidence>
<gene>
    <name evidence="8" type="ORF">H8708_02015</name>
</gene>
<evidence type="ECO:0000256" key="6">
    <source>
        <dbReference type="SAM" id="SignalP"/>
    </source>
</evidence>
<dbReference type="PANTHER" id="PTHR30290">
    <property type="entry name" value="PERIPLASMIC BINDING COMPONENT OF ABC TRANSPORTER"/>
    <property type="match status" value="1"/>
</dbReference>
<dbReference type="CDD" id="cd08504">
    <property type="entry name" value="PBP2_OppA"/>
    <property type="match status" value="1"/>
</dbReference>
<keyword evidence="4 6" id="KW-0732">Signal</keyword>
<feature type="chain" id="PRO_5045635864" evidence="6">
    <location>
        <begin position="21"/>
        <end position="614"/>
    </location>
</feature>
<dbReference type="Proteomes" id="UP000647491">
    <property type="component" value="Unassembled WGS sequence"/>
</dbReference>
<feature type="compositionally biased region" description="Polar residues" evidence="5">
    <location>
        <begin position="43"/>
        <end position="56"/>
    </location>
</feature>
<dbReference type="InterPro" id="IPR000914">
    <property type="entry name" value="SBP_5_dom"/>
</dbReference>
<accession>A0ABR7NPJ3</accession>
<protein>
    <submittedName>
        <fullName evidence="8">Peptide ABC transporter substrate-binding protein</fullName>
    </submittedName>
</protein>
<feature type="compositionally biased region" description="Basic and acidic residues" evidence="5">
    <location>
        <begin position="57"/>
        <end position="69"/>
    </location>
</feature>
<dbReference type="EMBL" id="JACRTJ010000005">
    <property type="protein sequence ID" value="MBC8598013.1"/>
    <property type="molecule type" value="Genomic_DNA"/>
</dbReference>
<evidence type="ECO:0000313" key="9">
    <source>
        <dbReference type="Proteomes" id="UP000647491"/>
    </source>
</evidence>
<organism evidence="8 9">
    <name type="scientific">Enterocloster hominis</name>
    <name type="common">ex Liu et al. 2021</name>
    <dbReference type="NCBI Taxonomy" id="2763663"/>
    <lineage>
        <taxon>Bacteria</taxon>
        <taxon>Bacillati</taxon>
        <taxon>Bacillota</taxon>
        <taxon>Clostridia</taxon>
        <taxon>Lachnospirales</taxon>
        <taxon>Lachnospiraceae</taxon>
        <taxon>Enterocloster</taxon>
    </lineage>
</organism>
<dbReference type="Pfam" id="PF00496">
    <property type="entry name" value="SBP_bac_5"/>
    <property type="match status" value="1"/>
</dbReference>
<feature type="signal peptide" evidence="6">
    <location>
        <begin position="1"/>
        <end position="20"/>
    </location>
</feature>
<evidence type="ECO:0000256" key="2">
    <source>
        <dbReference type="ARBA" id="ARBA00005695"/>
    </source>
</evidence>
<dbReference type="Gene3D" id="3.90.76.10">
    <property type="entry name" value="Dipeptide-binding Protein, Domain 1"/>
    <property type="match status" value="1"/>
</dbReference>
<dbReference type="SUPFAM" id="SSF53850">
    <property type="entry name" value="Periplasmic binding protein-like II"/>
    <property type="match status" value="1"/>
</dbReference>
<evidence type="ECO:0000313" key="8">
    <source>
        <dbReference type="EMBL" id="MBC8598013.1"/>
    </source>
</evidence>
<reference evidence="8 9" key="1">
    <citation type="submission" date="2020-08" db="EMBL/GenBank/DDBJ databases">
        <title>Genome public.</title>
        <authorList>
            <person name="Liu C."/>
            <person name="Sun Q."/>
        </authorList>
    </citation>
    <scope>NUCLEOTIDE SEQUENCE [LARGE SCALE GENOMIC DNA]</scope>
    <source>
        <strain evidence="8 9">BX10</strain>
    </source>
</reference>
<evidence type="ECO:0000259" key="7">
    <source>
        <dbReference type="Pfam" id="PF00496"/>
    </source>
</evidence>
<dbReference type="InterPro" id="IPR030678">
    <property type="entry name" value="Peptide/Ni-bd"/>
</dbReference>
<comment type="subcellular location">
    <subcellularLocation>
        <location evidence="1">Cell envelope</location>
    </subcellularLocation>
</comment>
<evidence type="ECO:0000256" key="5">
    <source>
        <dbReference type="SAM" id="MobiDB-lite"/>
    </source>
</evidence>
<name>A0ABR7NPJ3_9FIRM</name>
<dbReference type="PROSITE" id="PS51257">
    <property type="entry name" value="PROKAR_LIPOPROTEIN"/>
    <property type="match status" value="1"/>
</dbReference>
<sequence length="614" mass="69574">MKKTKKMLAAMLAVSTLAAALSGCSGGNKTDGSLEFTEAASADRNNGTTEAGASESSEAKTDPNGEKPSPEGYGILREASTAKIGSLNPLTYTQSYASTQIKRSSMTLYGYFPSADYTACEIAGELAAEEPIQMDEEGKVWQIKVREGCVWENGDTLDANDVYYTWKMILDPKLANLRASNFANDAIEIVKAMDYFQGNASWDEVGLKLIDDHTLEIHTVSMHNPTEVMIHLAHPANCMINEEYYEKGMNADRTETMYGTSQEHYISCGPFLVENWVNDAEITFKKNPNYPFADRIWLAGINIKVVEDSSTQMQLFENGEIDYVQLSTSNYLKYEEDPRVLLAPYNSVRHVVVNTINPEKPILANEKFRQALYYGVDRENLASLTKQDPAEYIVPTTHMMDLNKNITFRDTEEGKANRKENYGYDPEKAKQLFDEAMSEEGLDKLTLTMHYSDTELMAQMSEFLQQSWPKLFGADRFELKLQAMPANQLSQVKRGWQTNPASYELSWGGWVGNDLAPWNAFKYWTSFYSNKNEPFINEEFDKVFNAANFADDRFDEGVRLKEVAEMERLLIEPANVIPVTQDIYKYLKADRLQLSTNGYVNRIGFAWDYSKIIE</sequence>
<evidence type="ECO:0000256" key="3">
    <source>
        <dbReference type="ARBA" id="ARBA00022448"/>
    </source>
</evidence>
<comment type="similarity">
    <text evidence="2">Belongs to the bacterial solute-binding protein 5 family.</text>
</comment>
<dbReference type="InterPro" id="IPR039424">
    <property type="entry name" value="SBP_5"/>
</dbReference>
<keyword evidence="3" id="KW-0813">Transport</keyword>
<dbReference type="RefSeq" id="WP_262426798.1">
    <property type="nucleotide sequence ID" value="NZ_JACRTJ010000005.1"/>
</dbReference>
<proteinExistence type="inferred from homology"/>
<evidence type="ECO:0000256" key="1">
    <source>
        <dbReference type="ARBA" id="ARBA00004196"/>
    </source>
</evidence>
<dbReference type="Gene3D" id="3.10.105.10">
    <property type="entry name" value="Dipeptide-binding Protein, Domain 3"/>
    <property type="match status" value="1"/>
</dbReference>
<dbReference type="Gene3D" id="3.40.190.10">
    <property type="entry name" value="Periplasmic binding protein-like II"/>
    <property type="match status" value="1"/>
</dbReference>
<feature type="domain" description="Solute-binding protein family 5" evidence="7">
    <location>
        <begin position="128"/>
        <end position="526"/>
    </location>
</feature>
<keyword evidence="9" id="KW-1185">Reference proteome</keyword>
<comment type="caution">
    <text evidence="8">The sequence shown here is derived from an EMBL/GenBank/DDBJ whole genome shotgun (WGS) entry which is preliminary data.</text>
</comment>
<dbReference type="PANTHER" id="PTHR30290:SF10">
    <property type="entry name" value="PERIPLASMIC OLIGOPEPTIDE-BINDING PROTEIN-RELATED"/>
    <property type="match status" value="1"/>
</dbReference>
<feature type="region of interest" description="Disordered" evidence="5">
    <location>
        <begin position="23"/>
        <end position="73"/>
    </location>
</feature>